<evidence type="ECO:0000313" key="3">
    <source>
        <dbReference type="EMBL" id="PRP81582.1"/>
    </source>
</evidence>
<dbReference type="OrthoDB" id="16464at2759"/>
<accession>A0A2P6NCC8</accession>
<dbReference type="InterPro" id="IPR050177">
    <property type="entry name" value="Lipid_A_modif_metabolic_enz"/>
</dbReference>
<proteinExistence type="predicted"/>
<feature type="region of interest" description="Disordered" evidence="1">
    <location>
        <begin position="124"/>
        <end position="150"/>
    </location>
</feature>
<name>A0A2P6NCC8_9EUKA</name>
<dbReference type="SUPFAM" id="SSF51735">
    <property type="entry name" value="NAD(P)-binding Rossmann-fold domains"/>
    <property type="match status" value="1"/>
</dbReference>
<dbReference type="InParanoid" id="A0A2P6NCC8"/>
<feature type="domain" description="NAD-dependent epimerase/dehydratase" evidence="2">
    <location>
        <begin position="155"/>
        <end position="397"/>
    </location>
</feature>
<gene>
    <name evidence="3" type="ORF">PROFUN_01089</name>
</gene>
<dbReference type="Pfam" id="PF01370">
    <property type="entry name" value="Epimerase"/>
    <property type="match status" value="1"/>
</dbReference>
<keyword evidence="4" id="KW-1185">Reference proteome</keyword>
<comment type="caution">
    <text evidence="3">The sequence shown here is derived from an EMBL/GenBank/DDBJ whole genome shotgun (WGS) entry which is preliminary data.</text>
</comment>
<dbReference type="InterPro" id="IPR001509">
    <property type="entry name" value="Epimerase_deHydtase"/>
</dbReference>
<feature type="region of interest" description="Disordered" evidence="1">
    <location>
        <begin position="18"/>
        <end position="49"/>
    </location>
</feature>
<sequence>MTCGRLFSGCVDLPMLQRPEESKRKEMSSTTAVRSPPNARPKRRRQTQNDTLKMLNDVRPQFMKGLTQTFKRMRGGDNTQTAVLHYDRDRHYPGVFEPAPVYFYPVYTAHYPTQQPYVPIGASISPPSSPWSSEPSSPLPTETEVTQQSQRSRKALIFGGTSFMGRSLVERLLKEGEWEITMVNRGRAYWGSNDPFSGRTKRVTCDRENAEEFITICKTLATETDGWDLVIDFSAFRAVDMQMTVDHLRGSVKHYIYISSDSIYMVCRTPADPRPMGRREEDAVRPENVEERQHLNREDSYGDGKLQCEEVLQQANRDHSFPFTSLRLPDVFGPYDNTDRHWKYQLWLSINDFYPIDLSDDASTKRLSFVYSKDVASAVLSVFRAGDKCKGRAYNIACDENPTLEQYLSITSHVMDSDINKKQHATKEVDYSSSSSDASHFSLDSEFLPSVDFGIIDTAAARRDFQWKPTSLTHAIRETVQFFHDAFYRHRREAPLHEFDRNMREAIERVYEEGRKG</sequence>
<dbReference type="PANTHER" id="PTHR43245">
    <property type="entry name" value="BIFUNCTIONAL POLYMYXIN RESISTANCE PROTEIN ARNA"/>
    <property type="match status" value="1"/>
</dbReference>
<evidence type="ECO:0000256" key="1">
    <source>
        <dbReference type="SAM" id="MobiDB-lite"/>
    </source>
</evidence>
<dbReference type="STRING" id="1890364.A0A2P6NCC8"/>
<dbReference type="AlphaFoldDB" id="A0A2P6NCC8"/>
<dbReference type="InterPro" id="IPR036291">
    <property type="entry name" value="NAD(P)-bd_dom_sf"/>
</dbReference>
<feature type="compositionally biased region" description="Basic and acidic residues" evidence="1">
    <location>
        <begin position="275"/>
        <end position="296"/>
    </location>
</feature>
<organism evidence="3 4">
    <name type="scientific">Planoprotostelium fungivorum</name>
    <dbReference type="NCBI Taxonomy" id="1890364"/>
    <lineage>
        <taxon>Eukaryota</taxon>
        <taxon>Amoebozoa</taxon>
        <taxon>Evosea</taxon>
        <taxon>Variosea</taxon>
        <taxon>Cavosteliida</taxon>
        <taxon>Cavosteliaceae</taxon>
        <taxon>Planoprotostelium</taxon>
    </lineage>
</organism>
<dbReference type="Proteomes" id="UP000241769">
    <property type="component" value="Unassembled WGS sequence"/>
</dbReference>
<protein>
    <recommendedName>
        <fullName evidence="2">NAD-dependent epimerase/dehydratase domain-containing protein</fullName>
    </recommendedName>
</protein>
<evidence type="ECO:0000313" key="4">
    <source>
        <dbReference type="Proteomes" id="UP000241769"/>
    </source>
</evidence>
<dbReference type="Gene3D" id="3.40.50.720">
    <property type="entry name" value="NAD(P)-binding Rossmann-like Domain"/>
    <property type="match status" value="1"/>
</dbReference>
<reference evidence="3 4" key="1">
    <citation type="journal article" date="2018" name="Genome Biol. Evol.">
        <title>Multiple Roots of Fruiting Body Formation in Amoebozoa.</title>
        <authorList>
            <person name="Hillmann F."/>
            <person name="Forbes G."/>
            <person name="Novohradska S."/>
            <person name="Ferling I."/>
            <person name="Riege K."/>
            <person name="Groth M."/>
            <person name="Westermann M."/>
            <person name="Marz M."/>
            <person name="Spaller T."/>
            <person name="Winckler T."/>
            <person name="Schaap P."/>
            <person name="Glockner G."/>
        </authorList>
    </citation>
    <scope>NUCLEOTIDE SEQUENCE [LARGE SCALE GENOMIC DNA]</scope>
    <source>
        <strain evidence="3 4">Jena</strain>
    </source>
</reference>
<feature type="region of interest" description="Disordered" evidence="1">
    <location>
        <begin position="274"/>
        <end position="296"/>
    </location>
</feature>
<dbReference type="EMBL" id="MDYQ01000121">
    <property type="protein sequence ID" value="PRP81582.1"/>
    <property type="molecule type" value="Genomic_DNA"/>
</dbReference>
<evidence type="ECO:0000259" key="2">
    <source>
        <dbReference type="Pfam" id="PF01370"/>
    </source>
</evidence>
<feature type="compositionally biased region" description="Basic and acidic residues" evidence="1">
    <location>
        <begin position="18"/>
        <end position="27"/>
    </location>
</feature>
<feature type="compositionally biased region" description="Low complexity" evidence="1">
    <location>
        <begin position="124"/>
        <end position="140"/>
    </location>
</feature>